<dbReference type="RefSeq" id="WP_340268408.1">
    <property type="nucleotide sequence ID" value="NZ_JBBEOG010000002.1"/>
</dbReference>
<keyword evidence="7" id="KW-0067">ATP-binding</keyword>
<name>A0ABW0GMG4_9MICO</name>
<evidence type="ECO:0000256" key="6">
    <source>
        <dbReference type="ARBA" id="ARBA00022777"/>
    </source>
</evidence>
<dbReference type="SMART" id="SM00387">
    <property type="entry name" value="HATPase_c"/>
    <property type="match status" value="1"/>
</dbReference>
<dbReference type="PANTHER" id="PTHR24421">
    <property type="entry name" value="NITRATE/NITRITE SENSOR PROTEIN NARX-RELATED"/>
    <property type="match status" value="1"/>
</dbReference>
<dbReference type="InterPro" id="IPR036890">
    <property type="entry name" value="HATPase_C_sf"/>
</dbReference>
<evidence type="ECO:0000259" key="10">
    <source>
        <dbReference type="SMART" id="SM00387"/>
    </source>
</evidence>
<feature type="domain" description="Histidine kinase/HSP90-like ATPase" evidence="10">
    <location>
        <begin position="290"/>
        <end position="381"/>
    </location>
</feature>
<comment type="catalytic activity">
    <reaction evidence="1">
        <text>ATP + protein L-histidine = ADP + protein N-phospho-L-histidine.</text>
        <dbReference type="EC" id="2.7.13.3"/>
    </reaction>
</comment>
<feature type="transmembrane region" description="Helical" evidence="9">
    <location>
        <begin position="121"/>
        <end position="137"/>
    </location>
</feature>
<dbReference type="GO" id="GO:0016301">
    <property type="term" value="F:kinase activity"/>
    <property type="evidence" value="ECO:0007669"/>
    <property type="project" value="UniProtKB-KW"/>
</dbReference>
<reference evidence="12" key="1">
    <citation type="journal article" date="2019" name="Int. J. Syst. Evol. Microbiol.">
        <title>The Global Catalogue of Microorganisms (GCM) 10K type strain sequencing project: providing services to taxonomists for standard genome sequencing and annotation.</title>
        <authorList>
            <consortium name="The Broad Institute Genomics Platform"/>
            <consortium name="The Broad Institute Genome Sequencing Center for Infectious Disease"/>
            <person name="Wu L."/>
            <person name="Ma J."/>
        </authorList>
    </citation>
    <scope>NUCLEOTIDE SEQUENCE [LARGE SCALE GENOMIC DNA]</scope>
    <source>
        <strain evidence="12">CCUG 43114</strain>
    </source>
</reference>
<evidence type="ECO:0000313" key="11">
    <source>
        <dbReference type="EMBL" id="MFC5380355.1"/>
    </source>
</evidence>
<dbReference type="EMBL" id="JBHSLD010000007">
    <property type="protein sequence ID" value="MFC5380355.1"/>
    <property type="molecule type" value="Genomic_DNA"/>
</dbReference>
<dbReference type="Pfam" id="PF02518">
    <property type="entry name" value="HATPase_c"/>
    <property type="match status" value="1"/>
</dbReference>
<feature type="transmembrane region" description="Helical" evidence="9">
    <location>
        <begin position="93"/>
        <end position="114"/>
    </location>
</feature>
<evidence type="ECO:0000256" key="9">
    <source>
        <dbReference type="SAM" id="Phobius"/>
    </source>
</evidence>
<dbReference type="InterPro" id="IPR011712">
    <property type="entry name" value="Sig_transdc_His_kin_sub3_dim/P"/>
</dbReference>
<keyword evidence="3" id="KW-0597">Phosphoprotein</keyword>
<dbReference type="InterPro" id="IPR003594">
    <property type="entry name" value="HATPase_dom"/>
</dbReference>
<evidence type="ECO:0000256" key="3">
    <source>
        <dbReference type="ARBA" id="ARBA00022553"/>
    </source>
</evidence>
<keyword evidence="12" id="KW-1185">Reference proteome</keyword>
<dbReference type="InterPro" id="IPR050482">
    <property type="entry name" value="Sensor_HK_TwoCompSys"/>
</dbReference>
<comment type="caution">
    <text evidence="11">The sequence shown here is derived from an EMBL/GenBank/DDBJ whole genome shotgun (WGS) entry which is preliminary data.</text>
</comment>
<keyword evidence="9" id="KW-1133">Transmembrane helix</keyword>
<dbReference type="EC" id="2.7.13.3" evidence="2"/>
<evidence type="ECO:0000256" key="1">
    <source>
        <dbReference type="ARBA" id="ARBA00000085"/>
    </source>
</evidence>
<keyword evidence="6 11" id="KW-0418">Kinase</keyword>
<evidence type="ECO:0000256" key="8">
    <source>
        <dbReference type="ARBA" id="ARBA00023012"/>
    </source>
</evidence>
<dbReference type="PANTHER" id="PTHR24421:SF10">
    <property type="entry name" value="NITRATE_NITRITE SENSOR PROTEIN NARQ"/>
    <property type="match status" value="1"/>
</dbReference>
<sequence length="383" mass="40042">MDGSAAAGRWTRALRGLAEGRPLDVAPAVVAVLATAAERLATVAVPGEAGGSTARLVAALLLAVVVGGSLAWRRTAPLGSYAVGTGALVVESLAIAPSGVSPYVNLVALVSLGWYGTARRALWGPLVALVGIGGWFARPELPAVVPITVVLVWFASWGFAYQAARGREAGAQERQRRQREAVQDERTRIARELHDVVGHALSLMLVQVGAARTVLDERPATARDMLLATERTGRDAMVELDRVLGLLRDSDAVGDPGPADLDRLVAGLADAGLHVRLERGDGVADRQSPTTDLALYRVVQESLTNALRHGGARHARVRLQLDGDDLLVEVVDDGSGPAPGWEPGRGLLGVAERVAVLGGDVEHGAGPTGGFRVAVRLPSRAPR</sequence>
<keyword evidence="9" id="KW-0812">Transmembrane</keyword>
<keyword evidence="9" id="KW-0472">Membrane</keyword>
<evidence type="ECO:0000256" key="2">
    <source>
        <dbReference type="ARBA" id="ARBA00012438"/>
    </source>
</evidence>
<dbReference type="Proteomes" id="UP001596122">
    <property type="component" value="Unassembled WGS sequence"/>
</dbReference>
<keyword evidence="5" id="KW-0547">Nucleotide-binding</keyword>
<dbReference type="Gene3D" id="3.30.565.10">
    <property type="entry name" value="Histidine kinase-like ATPase, C-terminal domain"/>
    <property type="match status" value="1"/>
</dbReference>
<evidence type="ECO:0000256" key="4">
    <source>
        <dbReference type="ARBA" id="ARBA00022679"/>
    </source>
</evidence>
<evidence type="ECO:0000256" key="5">
    <source>
        <dbReference type="ARBA" id="ARBA00022741"/>
    </source>
</evidence>
<gene>
    <name evidence="11" type="ORF">ACFPJ6_06100</name>
</gene>
<protein>
    <recommendedName>
        <fullName evidence="2">histidine kinase</fullName>
        <ecNumber evidence="2">2.7.13.3</ecNumber>
    </recommendedName>
</protein>
<evidence type="ECO:0000256" key="7">
    <source>
        <dbReference type="ARBA" id="ARBA00022840"/>
    </source>
</evidence>
<feature type="transmembrane region" description="Helical" evidence="9">
    <location>
        <begin position="56"/>
        <end position="73"/>
    </location>
</feature>
<accession>A0ABW0GMG4</accession>
<dbReference type="Gene3D" id="1.20.5.1930">
    <property type="match status" value="1"/>
</dbReference>
<dbReference type="Pfam" id="PF07730">
    <property type="entry name" value="HisKA_3"/>
    <property type="match status" value="1"/>
</dbReference>
<evidence type="ECO:0000313" key="12">
    <source>
        <dbReference type="Proteomes" id="UP001596122"/>
    </source>
</evidence>
<organism evidence="11 12">
    <name type="scientific">Aquipuribacter nitratireducens</name>
    <dbReference type="NCBI Taxonomy" id="650104"/>
    <lineage>
        <taxon>Bacteria</taxon>
        <taxon>Bacillati</taxon>
        <taxon>Actinomycetota</taxon>
        <taxon>Actinomycetes</taxon>
        <taxon>Micrococcales</taxon>
        <taxon>Intrasporangiaceae</taxon>
        <taxon>Aquipuribacter</taxon>
    </lineage>
</organism>
<dbReference type="SUPFAM" id="SSF55874">
    <property type="entry name" value="ATPase domain of HSP90 chaperone/DNA topoisomerase II/histidine kinase"/>
    <property type="match status" value="1"/>
</dbReference>
<keyword evidence="8" id="KW-0902">Two-component regulatory system</keyword>
<dbReference type="CDD" id="cd16917">
    <property type="entry name" value="HATPase_UhpB-NarQ-NarX-like"/>
    <property type="match status" value="1"/>
</dbReference>
<proteinExistence type="predicted"/>
<feature type="transmembrane region" description="Helical" evidence="9">
    <location>
        <begin position="143"/>
        <end position="164"/>
    </location>
</feature>
<keyword evidence="4" id="KW-0808">Transferase</keyword>